<evidence type="ECO:0000256" key="1">
    <source>
        <dbReference type="SAM" id="Phobius"/>
    </source>
</evidence>
<evidence type="ECO:0000313" key="3">
    <source>
        <dbReference type="Proteomes" id="UP001341840"/>
    </source>
</evidence>
<keyword evidence="1" id="KW-0812">Transmembrane</keyword>
<keyword evidence="3" id="KW-1185">Reference proteome</keyword>
<keyword evidence="1" id="KW-1133">Transmembrane helix</keyword>
<protein>
    <recommendedName>
        <fullName evidence="4">Transmembrane protein</fullName>
    </recommendedName>
</protein>
<keyword evidence="1" id="KW-0472">Membrane</keyword>
<comment type="caution">
    <text evidence="2">The sequence shown here is derived from an EMBL/GenBank/DDBJ whole genome shotgun (WGS) entry which is preliminary data.</text>
</comment>
<reference evidence="2 3" key="1">
    <citation type="journal article" date="2023" name="Plants (Basel)">
        <title>Bridging the Gap: Combining Genomics and Transcriptomics Approaches to Understand Stylosanthes scabra, an Orphan Legume from the Brazilian Caatinga.</title>
        <authorList>
            <person name="Ferreira-Neto J.R.C."/>
            <person name="da Silva M.D."/>
            <person name="Binneck E."/>
            <person name="de Melo N.F."/>
            <person name="da Silva R.H."/>
            <person name="de Melo A.L.T.M."/>
            <person name="Pandolfi V."/>
            <person name="Bustamante F.O."/>
            <person name="Brasileiro-Vidal A.C."/>
            <person name="Benko-Iseppon A.M."/>
        </authorList>
    </citation>
    <scope>NUCLEOTIDE SEQUENCE [LARGE SCALE GENOMIC DNA]</scope>
    <source>
        <tissue evidence="2">Leaves</tissue>
    </source>
</reference>
<name>A0ABU6SH76_9FABA</name>
<gene>
    <name evidence="2" type="ORF">PIB30_046879</name>
</gene>
<evidence type="ECO:0000313" key="2">
    <source>
        <dbReference type="EMBL" id="MED6135479.1"/>
    </source>
</evidence>
<evidence type="ECO:0008006" key="4">
    <source>
        <dbReference type="Google" id="ProtNLM"/>
    </source>
</evidence>
<proteinExistence type="predicted"/>
<dbReference type="EMBL" id="JASCZI010060711">
    <property type="protein sequence ID" value="MED6135479.1"/>
    <property type="molecule type" value="Genomic_DNA"/>
</dbReference>
<accession>A0ABU6SH76</accession>
<dbReference type="Proteomes" id="UP001341840">
    <property type="component" value="Unassembled WGS sequence"/>
</dbReference>
<organism evidence="2 3">
    <name type="scientific">Stylosanthes scabra</name>
    <dbReference type="NCBI Taxonomy" id="79078"/>
    <lineage>
        <taxon>Eukaryota</taxon>
        <taxon>Viridiplantae</taxon>
        <taxon>Streptophyta</taxon>
        <taxon>Embryophyta</taxon>
        <taxon>Tracheophyta</taxon>
        <taxon>Spermatophyta</taxon>
        <taxon>Magnoliopsida</taxon>
        <taxon>eudicotyledons</taxon>
        <taxon>Gunneridae</taxon>
        <taxon>Pentapetalae</taxon>
        <taxon>rosids</taxon>
        <taxon>fabids</taxon>
        <taxon>Fabales</taxon>
        <taxon>Fabaceae</taxon>
        <taxon>Papilionoideae</taxon>
        <taxon>50 kb inversion clade</taxon>
        <taxon>dalbergioids sensu lato</taxon>
        <taxon>Dalbergieae</taxon>
        <taxon>Pterocarpus clade</taxon>
        <taxon>Stylosanthes</taxon>
    </lineage>
</organism>
<feature type="transmembrane region" description="Helical" evidence="1">
    <location>
        <begin position="136"/>
        <end position="160"/>
    </location>
</feature>
<sequence length="192" mass="21318">MLGEGGTGSCQSVIGGVALETRRTSAMARIWSEVSRRGSVFFGEDGEVFGAVEIEAASMRFLWGVQLLCCCNRCSAFFSLSSASKRIFRELVNRLGIGWLDRTEIQQFFGKMLSEKPNVVNHCRLSLSWRLLSLPFASFTFLVVTYCAMMLVCTVFKFGIKVYEVSIGKEDECREEGEVDAECVSGIRIGDV</sequence>